<protein>
    <recommendedName>
        <fullName evidence="3">MetA-pathway of phenol degradation</fullName>
    </recommendedName>
</protein>
<dbReference type="Proteomes" id="UP001255246">
    <property type="component" value="Unassembled WGS sequence"/>
</dbReference>
<evidence type="ECO:0000313" key="2">
    <source>
        <dbReference type="Proteomes" id="UP001255246"/>
    </source>
</evidence>
<dbReference type="EMBL" id="JAVRHR010000002">
    <property type="protein sequence ID" value="MDT0607067.1"/>
    <property type="molecule type" value="Genomic_DNA"/>
</dbReference>
<dbReference type="RefSeq" id="WP_311350630.1">
    <property type="nucleotide sequence ID" value="NZ_JAVRHR010000002.1"/>
</dbReference>
<name>A0ABU3ABY2_9FLAO</name>
<reference evidence="1 2" key="1">
    <citation type="submission" date="2023-09" db="EMBL/GenBank/DDBJ databases">
        <authorList>
            <person name="Rey-Velasco X."/>
        </authorList>
    </citation>
    <scope>NUCLEOTIDE SEQUENCE [LARGE SCALE GENOMIC DNA]</scope>
    <source>
        <strain evidence="1 2">F388</strain>
    </source>
</reference>
<organism evidence="1 2">
    <name type="scientific">Croceitalea rosinachiae</name>
    <dbReference type="NCBI Taxonomy" id="3075596"/>
    <lineage>
        <taxon>Bacteria</taxon>
        <taxon>Pseudomonadati</taxon>
        <taxon>Bacteroidota</taxon>
        <taxon>Flavobacteriia</taxon>
        <taxon>Flavobacteriales</taxon>
        <taxon>Flavobacteriaceae</taxon>
        <taxon>Croceitalea</taxon>
    </lineage>
</organism>
<keyword evidence="2" id="KW-1185">Reference proteome</keyword>
<proteinExistence type="predicted"/>
<accession>A0ABU3ABY2</accession>
<sequence>MSLTRNIIYVQNLIFLILFLTTIGVTAQIENITISKEVEIDKIYAGLLAYSNFSNKPNQNNLSSVQFGARVLLTLVPKALQVRTFGVFKSTPSIAGQFFKSYEAIFTPNNDLTIQLGVMATPTTELRPNPTTWQSQVETNSESNILGGRKGIKIKYNLSQNLNLSYGLHYHDTNPAHHVKVTYKRVIVSSYLDNGSLFFATKWKYSNGNVIATRFKNISSISSIIPISEYYKIYADIEYDDSIQDITYLELGIRRSFLENHLIKGFLSFSYNHHLKNVQGGLFIHI</sequence>
<evidence type="ECO:0008006" key="3">
    <source>
        <dbReference type="Google" id="ProtNLM"/>
    </source>
</evidence>
<gene>
    <name evidence="1" type="ORF">RM706_08505</name>
</gene>
<evidence type="ECO:0000313" key="1">
    <source>
        <dbReference type="EMBL" id="MDT0607067.1"/>
    </source>
</evidence>
<comment type="caution">
    <text evidence="1">The sequence shown here is derived from an EMBL/GenBank/DDBJ whole genome shotgun (WGS) entry which is preliminary data.</text>
</comment>